<evidence type="ECO:0000313" key="1">
    <source>
        <dbReference type="EMBL" id="KKT38903.1"/>
    </source>
</evidence>
<organism evidence="1 2">
    <name type="scientific">Candidatus Gottesmanbacteria bacterium GW2011_GWB1_44_11c</name>
    <dbReference type="NCBI Taxonomy" id="1618447"/>
    <lineage>
        <taxon>Bacteria</taxon>
        <taxon>Candidatus Gottesmaniibacteriota</taxon>
    </lineage>
</organism>
<reference evidence="1 2" key="1">
    <citation type="journal article" date="2015" name="Nature">
        <title>rRNA introns, odd ribosomes, and small enigmatic genomes across a large radiation of phyla.</title>
        <authorList>
            <person name="Brown C.T."/>
            <person name="Hug L.A."/>
            <person name="Thomas B.C."/>
            <person name="Sharon I."/>
            <person name="Castelle C.J."/>
            <person name="Singh A."/>
            <person name="Wilkins M.J."/>
            <person name="Williams K.H."/>
            <person name="Banfield J.F."/>
        </authorList>
    </citation>
    <scope>NUCLEOTIDE SEQUENCE [LARGE SCALE GENOMIC DNA]</scope>
</reference>
<evidence type="ECO:0000313" key="2">
    <source>
        <dbReference type="Proteomes" id="UP000034617"/>
    </source>
</evidence>
<protein>
    <submittedName>
        <fullName evidence="1">Uncharacterized protein</fullName>
    </submittedName>
</protein>
<sequence>MLINEMTIGTNRLRELDRRMEQGDDHVVRFQSFYQPTGFLDRTDLKIGSAYQGDPKHTDTIMSVLNTLENQIKDTTVQLLRRLDFFAGLGLNIVEFQGYVDEKTNNKNMYIYGLRGTNDDTRTGLRRS</sequence>
<comment type="caution">
    <text evidence="1">The sequence shown here is derived from an EMBL/GenBank/DDBJ whole genome shotgun (WGS) entry which is preliminary data.</text>
</comment>
<name>A0A0G1GXG6_9BACT</name>
<dbReference type="Proteomes" id="UP000034617">
    <property type="component" value="Unassembled WGS sequence"/>
</dbReference>
<proteinExistence type="predicted"/>
<dbReference type="AlphaFoldDB" id="A0A0G1GXG6"/>
<gene>
    <name evidence="1" type="ORF">UW22_C0004G0033</name>
</gene>
<dbReference type="EMBL" id="LCHM01000004">
    <property type="protein sequence ID" value="KKT38903.1"/>
    <property type="molecule type" value="Genomic_DNA"/>
</dbReference>
<accession>A0A0G1GXG6</accession>